<proteinExistence type="predicted"/>
<reference evidence="1 2" key="1">
    <citation type="submission" date="2016-11" db="EMBL/GenBank/DDBJ databases">
        <authorList>
            <person name="Jaros S."/>
            <person name="Januszkiewicz K."/>
            <person name="Wedrychowicz H."/>
        </authorList>
    </citation>
    <scope>NUCLEOTIDE SEQUENCE [LARGE SCALE GENOMIC DNA]</scope>
    <source>
        <strain evidence="1 2">CGMCC 1.10190</strain>
    </source>
</reference>
<evidence type="ECO:0000313" key="2">
    <source>
        <dbReference type="Proteomes" id="UP000184226"/>
    </source>
</evidence>
<accession>A0A1M5LVP0</accession>
<dbReference type="RefSeq" id="WP_073100870.1">
    <property type="nucleotide sequence ID" value="NZ_FQXE01000001.1"/>
</dbReference>
<dbReference type="Pfam" id="PF13738">
    <property type="entry name" value="Pyr_redox_3"/>
    <property type="match status" value="1"/>
</dbReference>
<dbReference type="Gene3D" id="3.50.50.60">
    <property type="entry name" value="FAD/NAD(P)-binding domain"/>
    <property type="match status" value="2"/>
</dbReference>
<evidence type="ECO:0000313" key="1">
    <source>
        <dbReference type="EMBL" id="SHG68679.1"/>
    </source>
</evidence>
<keyword evidence="2" id="KW-1185">Reference proteome</keyword>
<dbReference type="Proteomes" id="UP000184226">
    <property type="component" value="Unassembled WGS sequence"/>
</dbReference>
<sequence>MHRLDVAIVGAGAAGIGMALALQKVPGLKYGVLEAGRVGESFRRWPAQTRFITPSFHSNPFGLADLNAVNEPSSPAIHAGAEHLSGPQYAEYLTFIAKGHELPIASDCKVEAVAAVPGGGFILDTPRGRLQAGFLIWATGEFQFPDLAPFPGAQWCPHYAQVAGWSTFKARRYTVIGGYESGVDAAVSLVKLGRKVRLLARKSTWDPQSPHDPSLSLSPYTRQRLYEAVDTGRLEILFGVDVIGVTQNDRGGFRIHAGDGRYWDEKQAPILGTGFVKGGGAQQIAELWDWDGDGRVVLSEADESTITPGLFLVGPQVRHDSRIYCFIYKFRQRFGLIADSIGQCLDRDTSTLKIGAGAWGPFGNSECCEGCEC</sequence>
<dbReference type="PRINTS" id="PR00469">
    <property type="entry name" value="PNDRDTASEII"/>
</dbReference>
<dbReference type="EMBL" id="FQXE01000001">
    <property type="protein sequence ID" value="SHG68679.1"/>
    <property type="molecule type" value="Genomic_DNA"/>
</dbReference>
<name>A0A1M5LVP0_9BURK</name>
<organism evidence="1 2">
    <name type="scientific">Pollutimonas bauzanensis</name>
    <dbReference type="NCBI Taxonomy" id="658167"/>
    <lineage>
        <taxon>Bacteria</taxon>
        <taxon>Pseudomonadati</taxon>
        <taxon>Pseudomonadota</taxon>
        <taxon>Betaproteobacteria</taxon>
        <taxon>Burkholderiales</taxon>
        <taxon>Alcaligenaceae</taxon>
        <taxon>Pollutimonas</taxon>
    </lineage>
</organism>
<dbReference type="STRING" id="658167.SAMN04488135_10148"/>
<dbReference type="InterPro" id="IPR036188">
    <property type="entry name" value="FAD/NAD-bd_sf"/>
</dbReference>
<dbReference type="OrthoDB" id="178899at2"/>
<dbReference type="PRINTS" id="PR00368">
    <property type="entry name" value="FADPNR"/>
</dbReference>
<protein>
    <submittedName>
        <fullName evidence="1">Pyridine nucleotide-disulphide oxidoreductase</fullName>
    </submittedName>
</protein>
<dbReference type="AlphaFoldDB" id="A0A1M5LVP0"/>
<dbReference type="SUPFAM" id="SSF51905">
    <property type="entry name" value="FAD/NAD(P)-binding domain"/>
    <property type="match status" value="2"/>
</dbReference>
<gene>
    <name evidence="1" type="ORF">SAMN04488135_10148</name>
</gene>